<organism evidence="1 2">
    <name type="scientific">Adhaeribacter terrigena</name>
    <dbReference type="NCBI Taxonomy" id="2793070"/>
    <lineage>
        <taxon>Bacteria</taxon>
        <taxon>Pseudomonadati</taxon>
        <taxon>Bacteroidota</taxon>
        <taxon>Cytophagia</taxon>
        <taxon>Cytophagales</taxon>
        <taxon>Hymenobacteraceae</taxon>
        <taxon>Adhaeribacter</taxon>
    </lineage>
</organism>
<proteinExistence type="predicted"/>
<accession>A0ABS1BXK3</accession>
<name>A0ABS1BXK3_9BACT</name>
<dbReference type="Proteomes" id="UP000644147">
    <property type="component" value="Unassembled WGS sequence"/>
</dbReference>
<comment type="caution">
    <text evidence="1">The sequence shown here is derived from an EMBL/GenBank/DDBJ whole genome shotgun (WGS) entry which is preliminary data.</text>
</comment>
<sequence length="75" mass="8059">MGNSSSKTIEIVWMTWAVLGRMVTPLQQLQMQSGEQASSVWIGVSASECELAIVTGGNEYTGSSSMQGMQDITSR</sequence>
<keyword evidence="2" id="KW-1185">Reference proteome</keyword>
<protein>
    <submittedName>
        <fullName evidence="1">Uncharacterized protein</fullName>
    </submittedName>
</protein>
<evidence type="ECO:0000313" key="1">
    <source>
        <dbReference type="EMBL" id="MBK0401878.1"/>
    </source>
</evidence>
<evidence type="ECO:0000313" key="2">
    <source>
        <dbReference type="Proteomes" id="UP000644147"/>
    </source>
</evidence>
<dbReference type="EMBL" id="JAEHFX010000001">
    <property type="protein sequence ID" value="MBK0401878.1"/>
    <property type="molecule type" value="Genomic_DNA"/>
</dbReference>
<gene>
    <name evidence="1" type="ORF">I5M27_02710</name>
</gene>
<reference evidence="1 2" key="1">
    <citation type="submission" date="2020-12" db="EMBL/GenBank/DDBJ databases">
        <title>Bacterial novel species Adhaeribacter sp. BT258 isolated from soil.</title>
        <authorList>
            <person name="Jung H.-Y."/>
        </authorList>
    </citation>
    <scope>NUCLEOTIDE SEQUENCE [LARGE SCALE GENOMIC DNA]</scope>
    <source>
        <strain evidence="1 2">BT258</strain>
    </source>
</reference>